<evidence type="ECO:0000256" key="1">
    <source>
        <dbReference type="ARBA" id="ARBA00010751"/>
    </source>
</evidence>
<accession>A0A0R1RPJ7</accession>
<gene>
    <name evidence="3" type="ORF">FC69_GL000058</name>
</gene>
<dbReference type="InterPro" id="IPR035439">
    <property type="entry name" value="UPF0145_dom_sf"/>
</dbReference>
<dbReference type="PANTHER" id="PTHR34068:SF2">
    <property type="entry name" value="UPF0145 PROTEIN SCO3412"/>
    <property type="match status" value="1"/>
</dbReference>
<evidence type="ECO:0000313" key="3">
    <source>
        <dbReference type="EMBL" id="KRL58854.1"/>
    </source>
</evidence>
<name>A0A0R1RPJ7_9LACO</name>
<dbReference type="STRING" id="1423747.FC69_GL000058"/>
<protein>
    <recommendedName>
        <fullName evidence="2">UPF0145 protein FC69_GL000058</fullName>
    </recommendedName>
</protein>
<evidence type="ECO:0000256" key="2">
    <source>
        <dbReference type="HAMAP-Rule" id="MF_00338"/>
    </source>
</evidence>
<dbReference type="HAMAP" id="MF_00338">
    <property type="entry name" value="UPF0145"/>
    <property type="match status" value="1"/>
</dbReference>
<dbReference type="Gene3D" id="3.30.110.70">
    <property type="entry name" value="Hypothetical protein apc22750. Chain B"/>
    <property type="match status" value="1"/>
</dbReference>
<dbReference type="eggNOG" id="COG0393">
    <property type="taxonomic scope" value="Bacteria"/>
</dbReference>
<dbReference type="Pfam" id="PF01906">
    <property type="entry name" value="YbjQ_1"/>
    <property type="match status" value="1"/>
</dbReference>
<evidence type="ECO:0000313" key="4">
    <source>
        <dbReference type="Proteomes" id="UP000051264"/>
    </source>
</evidence>
<reference evidence="3 4" key="1">
    <citation type="journal article" date="2015" name="Genome Announc.">
        <title>Expanding the biotechnology potential of lactobacilli through comparative genomics of 213 strains and associated genera.</title>
        <authorList>
            <person name="Sun Z."/>
            <person name="Harris H.M."/>
            <person name="McCann A."/>
            <person name="Guo C."/>
            <person name="Argimon S."/>
            <person name="Zhang W."/>
            <person name="Yang X."/>
            <person name="Jeffery I.B."/>
            <person name="Cooney J.C."/>
            <person name="Kagawa T.F."/>
            <person name="Liu W."/>
            <person name="Song Y."/>
            <person name="Salvetti E."/>
            <person name="Wrobel A."/>
            <person name="Rasinkangas P."/>
            <person name="Parkhill J."/>
            <person name="Rea M.C."/>
            <person name="O'Sullivan O."/>
            <person name="Ritari J."/>
            <person name="Douillard F.P."/>
            <person name="Paul Ross R."/>
            <person name="Yang R."/>
            <person name="Briner A.E."/>
            <person name="Felis G.E."/>
            <person name="de Vos W.M."/>
            <person name="Barrangou R."/>
            <person name="Klaenhammer T.R."/>
            <person name="Caufield P.W."/>
            <person name="Cui Y."/>
            <person name="Zhang H."/>
            <person name="O'Toole P.W."/>
        </authorList>
    </citation>
    <scope>NUCLEOTIDE SEQUENCE [LARGE SCALE GENOMIC DNA]</scope>
    <source>
        <strain evidence="3 4">DSM 14340</strain>
    </source>
</reference>
<dbReference type="InterPro" id="IPR002765">
    <property type="entry name" value="UPF0145_YbjQ-like"/>
</dbReference>
<organism evidence="3 4">
    <name type="scientific">Latilactobacillus fuchuensis DSM 14340 = JCM 11249</name>
    <dbReference type="NCBI Taxonomy" id="1423747"/>
    <lineage>
        <taxon>Bacteria</taxon>
        <taxon>Bacillati</taxon>
        <taxon>Bacillota</taxon>
        <taxon>Bacilli</taxon>
        <taxon>Lactobacillales</taxon>
        <taxon>Lactobacillaceae</taxon>
        <taxon>Latilactobacillus</taxon>
    </lineage>
</organism>
<dbReference type="AlphaFoldDB" id="A0A0R1RPJ7"/>
<comment type="similarity">
    <text evidence="1 2">Belongs to the UPF0145 family.</text>
</comment>
<proteinExistence type="inferred from homology"/>
<dbReference type="Proteomes" id="UP000051264">
    <property type="component" value="Unassembled WGS sequence"/>
</dbReference>
<sequence length="111" mass="12043">MFNMTEQILITTTEKIPGKNYEVLGEVFGLTTQSKNVFKNIGASLKNVVGGEIGAYTEMMTESRDVAISRLRKNAAEMGADAVVMMRFDSGSIGTDMQSVAAYGTAVRYTD</sequence>
<dbReference type="PATRIC" id="fig|1423747.3.peg.59"/>
<dbReference type="PANTHER" id="PTHR34068">
    <property type="entry name" value="UPF0145 PROTEIN YBJQ"/>
    <property type="match status" value="1"/>
</dbReference>
<comment type="caution">
    <text evidence="3">The sequence shown here is derived from an EMBL/GenBank/DDBJ whole genome shotgun (WGS) entry which is preliminary data.</text>
</comment>
<dbReference type="EMBL" id="AZEX01000063">
    <property type="protein sequence ID" value="KRL58854.1"/>
    <property type="molecule type" value="Genomic_DNA"/>
</dbReference>
<dbReference type="SUPFAM" id="SSF117782">
    <property type="entry name" value="YbjQ-like"/>
    <property type="match status" value="1"/>
</dbReference>